<sequence>MDACVLDPLSYVAPARIRVLVRPWLPIKRAAFDSFLTQLRAVNEVRLSDVPTGPAAELGTFNASSYPSGRIIFDFCTTVDKDHDHLESFEYYRRIFVILLVADGQEGDVDAQKCEVKLKELQKQAPTAILSRTWVFNANPQQEASALTFIPENAHIHQLRENMSDLVASVLVRFNVLTGELRQRSTITSPFDPASSLLKTSTSNLSASALSDMRITPSSSPGPDRNPRFTLATSALTERGKMQGQGRIAKTSGDLFKMCGFFAEAIKWYAEAAAISKANSDHLWYAAALEGLGQCCVLMCYAELTPQIPSVAMNAIQRAASKDHKESAKIDIEPAPTPKKDVDFIDFIPDLHSAILNLYQRSTAFPQDTVPPLCMAESALRLAKFLAAVHLAGGFNKHALAHIVLGRPIPPLTIGAYPPRAEITAWAMRAYSGSIDSLNLADKCYVLGGLAAIHGSVGFRRRRAFFLREIVLCLTPALVQARVTGAAGLGIHPAAGLAMADNNIATLMAQMGKQTSLHALLDDLCASYDIPNAKDAQSIQYHALTGAGWRSLQTTVLKDCTAMCEAIPDFRGVQRFTTRVLETTATELGREDQVKLVSNLPRIAGVAKKYGALDMDLDYWDPYLLRDCKLCASILPVPTKRDASALTQAQNPFFLYNPYAKHDEVPDSNVIVQHEPAEFEITLQNPYHFDVEAISLSLVTEGVAFEGSPATCFIYAKSIQTVRLTGFAREPGSLVVKGCRIKMFGCRETFFPNIVPPSRQDVERWYQAHGGLDRLKPTCSLIKNTKQEALLGEQRTKTLDVIPAQARLCYRGSSLGGQDTLSLLEGEHTSFQITLENDSETAAHGITLTFMDSTTLALQSAIKARGKAPHELHELETFLYDRVAFSHTAKDDCQILGGGKRVFDIDVVGKRGLSNVEVVVEYASGTGSEALYTRQLRIPLKANVSGVIDITRADILPFNMLDQQVNVSNQSSAQVQTLFAKLRAGHAGDFCLLLINIRNLHSQSLLTTMTMNMGEDNEPYVVAASLNAGGATSLLLPLQRLYLDDASTKPIPSRSKRQFVVSSVPDSEQEALSRQVFWYREALLAKLSASWTSARLSADQPLAKQMAFVSTETEQPRTGTVELRAISMSPRMMRALSLSPLRCRLSIIDSLMTDTFGKLRVTIINETSASYVVLLRMSAVAGAEVRDTLQEPALGRPMSMQSAQSGKSDKVNVHSPSLLIPGCPGTITVPGHGEHLLQLDVMALDVGVYWTTCSLFVKSIDGESTVHTGQCLSSDAIKIEVQA</sequence>
<comment type="subcellular location">
    <subcellularLocation>
        <location evidence="1">Golgi apparatus</location>
    </subcellularLocation>
</comment>
<dbReference type="Pfam" id="PF26251">
    <property type="entry name" value="TPR_TRAPPC9-Trs120"/>
    <property type="match status" value="1"/>
</dbReference>
<evidence type="ECO:0000259" key="6">
    <source>
        <dbReference type="Pfam" id="PF26282"/>
    </source>
</evidence>
<keyword evidence="8" id="KW-1185">Reference proteome</keyword>
<comment type="caution">
    <text evidence="7">The sequence shown here is derived from an EMBL/GenBank/DDBJ whole genome shotgun (WGS) entry which is preliminary data.</text>
</comment>
<evidence type="ECO:0000313" key="7">
    <source>
        <dbReference type="EMBL" id="ORY84305.1"/>
    </source>
</evidence>
<dbReference type="Pfam" id="PF26280">
    <property type="entry name" value="Ig_TRAPPC9-Trs120_2nd"/>
    <property type="match status" value="1"/>
</dbReference>
<dbReference type="InterPro" id="IPR013935">
    <property type="entry name" value="Trs120_TRAPPC9"/>
</dbReference>
<dbReference type="Pfam" id="PF26282">
    <property type="entry name" value="Ig_TRAPPC9-Trs120_3rd"/>
    <property type="match status" value="1"/>
</dbReference>
<dbReference type="GeneID" id="63788832"/>
<dbReference type="Pfam" id="PF26254">
    <property type="entry name" value="Ig_TRAPPC9-Trs120_1st"/>
    <property type="match status" value="1"/>
</dbReference>
<dbReference type="PANTHER" id="PTHR21512">
    <property type="entry name" value="TRAFFICKING PROTEIN PARTICLE COMPLEX SUBUNIT 9"/>
    <property type="match status" value="1"/>
</dbReference>
<feature type="domain" description="Trs120/TRAPPC9 TPR region" evidence="4">
    <location>
        <begin position="346"/>
        <end position="609"/>
    </location>
</feature>
<organism evidence="7 8">
    <name type="scientific">Protomyces lactucae-debilis</name>
    <dbReference type="NCBI Taxonomy" id="2754530"/>
    <lineage>
        <taxon>Eukaryota</taxon>
        <taxon>Fungi</taxon>
        <taxon>Dikarya</taxon>
        <taxon>Ascomycota</taxon>
        <taxon>Taphrinomycotina</taxon>
        <taxon>Taphrinomycetes</taxon>
        <taxon>Taphrinales</taxon>
        <taxon>Protomycetaceae</taxon>
        <taxon>Protomyces</taxon>
    </lineage>
</organism>
<dbReference type="RefSeq" id="XP_040726323.1">
    <property type="nucleotide sequence ID" value="XM_040872233.1"/>
</dbReference>
<dbReference type="OMA" id="EHSRDRM"/>
<dbReference type="Proteomes" id="UP000193685">
    <property type="component" value="Unassembled WGS sequence"/>
</dbReference>
<dbReference type="EMBL" id="MCFI01000006">
    <property type="protein sequence ID" value="ORY84305.1"/>
    <property type="molecule type" value="Genomic_DNA"/>
</dbReference>
<keyword evidence="2" id="KW-0333">Golgi apparatus</keyword>
<name>A0A1Y2FNL0_PROLT</name>
<dbReference type="InterPro" id="IPR058564">
    <property type="entry name" value="TPR_TRAPPC9_Trs120"/>
</dbReference>
<dbReference type="InterPro" id="IPR058563">
    <property type="entry name" value="Trs120_TRAPPC9_N"/>
</dbReference>
<dbReference type="GO" id="GO:0005802">
    <property type="term" value="C:trans-Golgi network"/>
    <property type="evidence" value="ECO:0007669"/>
    <property type="project" value="TreeGrafter"/>
</dbReference>
<dbReference type="STRING" id="56484.A0A1Y2FNL0"/>
<feature type="domain" description="Trs120/TRAPPC9 N-terminal" evidence="3">
    <location>
        <begin position="8"/>
        <end position="310"/>
    </location>
</feature>
<protein>
    <submittedName>
        <fullName evidence="7">TRAPP II complex</fullName>
    </submittedName>
</protein>
<gene>
    <name evidence="7" type="ORF">BCR37DRAFT_412763</name>
</gene>
<dbReference type="InterPro" id="IPR058565">
    <property type="entry name" value="Ig_TRAPPC9_Trs120_1st"/>
</dbReference>
<evidence type="ECO:0000259" key="3">
    <source>
        <dbReference type="Pfam" id="PF08626"/>
    </source>
</evidence>
<feature type="domain" description="Trs120/TRAPPC9 first Ig-like" evidence="5">
    <location>
        <begin position="642"/>
        <end position="781"/>
    </location>
</feature>
<dbReference type="Pfam" id="PF08626">
    <property type="entry name" value="TRAPPC9-Trs120"/>
    <property type="match status" value="1"/>
</dbReference>
<proteinExistence type="predicted"/>
<dbReference type="OrthoDB" id="27962at2759"/>
<accession>A0A1Y2FNL0</accession>
<evidence type="ECO:0000256" key="2">
    <source>
        <dbReference type="ARBA" id="ARBA00023034"/>
    </source>
</evidence>
<reference evidence="7 8" key="1">
    <citation type="submission" date="2016-07" db="EMBL/GenBank/DDBJ databases">
        <title>Pervasive Adenine N6-methylation of Active Genes in Fungi.</title>
        <authorList>
            <consortium name="DOE Joint Genome Institute"/>
            <person name="Mondo S.J."/>
            <person name="Dannebaum R.O."/>
            <person name="Kuo R.C."/>
            <person name="Labutti K."/>
            <person name="Haridas S."/>
            <person name="Kuo A."/>
            <person name="Salamov A."/>
            <person name="Ahrendt S.R."/>
            <person name="Lipzen A."/>
            <person name="Sullivan W."/>
            <person name="Andreopoulos W.B."/>
            <person name="Clum A."/>
            <person name="Lindquist E."/>
            <person name="Daum C."/>
            <person name="Ramamoorthy G.K."/>
            <person name="Gryganskyi A."/>
            <person name="Culley D."/>
            <person name="Magnuson J.K."/>
            <person name="James T.Y."/>
            <person name="O'Malley M.A."/>
            <person name="Stajich J.E."/>
            <person name="Spatafora J.W."/>
            <person name="Visel A."/>
            <person name="Grigoriev I.V."/>
        </authorList>
    </citation>
    <scope>NUCLEOTIDE SEQUENCE [LARGE SCALE GENOMIC DNA]</scope>
    <source>
        <strain evidence="7 8">12-1054</strain>
    </source>
</reference>
<dbReference type="InterPro" id="IPR058567">
    <property type="entry name" value="Ig_TRAPPC9_Trs120_3rd"/>
</dbReference>
<evidence type="ECO:0000313" key="8">
    <source>
        <dbReference type="Proteomes" id="UP000193685"/>
    </source>
</evidence>
<evidence type="ECO:0000256" key="1">
    <source>
        <dbReference type="ARBA" id="ARBA00004555"/>
    </source>
</evidence>
<evidence type="ECO:0000259" key="5">
    <source>
        <dbReference type="Pfam" id="PF26254"/>
    </source>
</evidence>
<evidence type="ECO:0000259" key="4">
    <source>
        <dbReference type="Pfam" id="PF26251"/>
    </source>
</evidence>
<dbReference type="PANTHER" id="PTHR21512:SF5">
    <property type="entry name" value="TRAFFICKING PROTEIN PARTICLE COMPLEX SUBUNIT 9"/>
    <property type="match status" value="1"/>
</dbReference>
<feature type="domain" description="Trs120/TRAPPC9 third Ig-like" evidence="6">
    <location>
        <begin position="948"/>
        <end position="1094"/>
    </location>
</feature>